<gene>
    <name evidence="2" type="ORF">TMPK1_40160</name>
</gene>
<protein>
    <submittedName>
        <fullName evidence="2">NAD(P)-dependent oxidoreductase</fullName>
    </submittedName>
</protein>
<comment type="caution">
    <text evidence="2">The sequence shown here is derived from an EMBL/GenBank/DDBJ whole genome shotgun (WGS) entry which is preliminary data.</text>
</comment>
<evidence type="ECO:0000313" key="3">
    <source>
        <dbReference type="Proteomes" id="UP000681075"/>
    </source>
</evidence>
<sequence>MHLFCFGYGDVARRLAARLTPHGWTIAGTVRDPARAAALNAVGVRAFAYDGSAALAESALDGVTHVLVSVPPPETIVAQHQLRGIPWLGYLSTTGVYGDHQGGWVDAQSTPVAPRTERARRRVEGEKAWLAIDAHVFRLAGIYGPGRNAIDDLRHGRTTRRIIKPGQVFSRCHVYDICSSLLASFERPNPGAIYDIADDEPASSAEVIEYAAAMLGIDPPPAVSFDDAAPAMSEMARSFYQECRRVSNARIKDELGVQLAFPTYREGLRAVVG</sequence>
<dbReference type="Proteomes" id="UP000681075">
    <property type="component" value="Unassembled WGS sequence"/>
</dbReference>
<dbReference type="Gene3D" id="3.40.50.720">
    <property type="entry name" value="NAD(P)-binding Rossmann-like Domain"/>
    <property type="match status" value="1"/>
</dbReference>
<dbReference type="PANTHER" id="PTHR43574">
    <property type="entry name" value="EPIMERASE-RELATED"/>
    <property type="match status" value="1"/>
</dbReference>
<dbReference type="CDD" id="cd05266">
    <property type="entry name" value="SDR_a4"/>
    <property type="match status" value="1"/>
</dbReference>
<keyword evidence="3" id="KW-1185">Reference proteome</keyword>
<accession>A0A8S8XII2</accession>
<evidence type="ECO:0000256" key="1">
    <source>
        <dbReference type="ARBA" id="ARBA00023027"/>
    </source>
</evidence>
<dbReference type="EMBL" id="BOPV01000001">
    <property type="protein sequence ID" value="GIL41779.1"/>
    <property type="molecule type" value="Genomic_DNA"/>
</dbReference>
<dbReference type="AlphaFoldDB" id="A0A8S8XII2"/>
<dbReference type="InterPro" id="IPR036291">
    <property type="entry name" value="NAD(P)-bd_dom_sf"/>
</dbReference>
<evidence type="ECO:0000313" key="2">
    <source>
        <dbReference type="EMBL" id="GIL41779.1"/>
    </source>
</evidence>
<keyword evidence="1" id="KW-0520">NAD</keyword>
<dbReference type="SUPFAM" id="SSF51735">
    <property type="entry name" value="NAD(P)-binding Rossmann-fold domains"/>
    <property type="match status" value="1"/>
</dbReference>
<name>A0A8S8XII2_9PROT</name>
<dbReference type="RefSeq" id="WP_420245411.1">
    <property type="nucleotide sequence ID" value="NZ_BOPV01000001.1"/>
</dbReference>
<organism evidence="2 3">
    <name type="scientific">Roseiterribacter gracilis</name>
    <dbReference type="NCBI Taxonomy" id="2812848"/>
    <lineage>
        <taxon>Bacteria</taxon>
        <taxon>Pseudomonadati</taxon>
        <taxon>Pseudomonadota</taxon>
        <taxon>Alphaproteobacteria</taxon>
        <taxon>Rhodospirillales</taxon>
        <taxon>Roseiterribacteraceae</taxon>
        <taxon>Roseiterribacter</taxon>
    </lineage>
</organism>
<proteinExistence type="predicted"/>
<reference evidence="2" key="1">
    <citation type="submission" date="2021-02" db="EMBL/GenBank/DDBJ databases">
        <title>Genome sequence of Rhodospirillales sp. strain TMPK1 isolated from soil.</title>
        <authorList>
            <person name="Nakai R."/>
            <person name="Kusada H."/>
            <person name="Tamaki H."/>
        </authorList>
    </citation>
    <scope>NUCLEOTIDE SEQUENCE</scope>
    <source>
        <strain evidence="2">TMPK1</strain>
    </source>
</reference>